<dbReference type="Gene3D" id="3.40.1350.10">
    <property type="match status" value="1"/>
</dbReference>
<proteinExistence type="inferred from homology"/>
<dbReference type="GO" id="GO:0000213">
    <property type="term" value="F:tRNA-intron lyase activity"/>
    <property type="evidence" value="ECO:0007669"/>
    <property type="project" value="UniProtKB-EC"/>
</dbReference>
<name>A0A3P8F525_9TREM</name>
<dbReference type="SUPFAM" id="SSF53032">
    <property type="entry name" value="tRNA-intron endonuclease catalytic domain-like"/>
    <property type="match status" value="1"/>
</dbReference>
<evidence type="ECO:0000313" key="7">
    <source>
        <dbReference type="Proteomes" id="UP000272942"/>
    </source>
</evidence>
<dbReference type="AlphaFoldDB" id="A0A3P8F525"/>
<feature type="domain" description="tRNA intron endonuclease catalytic" evidence="5">
    <location>
        <begin position="200"/>
        <end position="278"/>
    </location>
</feature>
<keyword evidence="7" id="KW-1185">Reference proteome</keyword>
<dbReference type="PANTHER" id="PTHR21227">
    <property type="entry name" value="TRNA-SPLICING ENDONUCLEASE SUBUNIT SEN2"/>
    <property type="match status" value="1"/>
</dbReference>
<dbReference type="EMBL" id="UZAN01040853">
    <property type="protein sequence ID" value="VDP71167.1"/>
    <property type="molecule type" value="Genomic_DNA"/>
</dbReference>
<dbReference type="CDD" id="cd22363">
    <property type="entry name" value="tRNA-intron_lyase_C"/>
    <property type="match status" value="1"/>
</dbReference>
<dbReference type="GO" id="GO:0000379">
    <property type="term" value="P:tRNA-type intron splice site recognition and cleavage"/>
    <property type="evidence" value="ECO:0007669"/>
    <property type="project" value="TreeGrafter"/>
</dbReference>
<dbReference type="OrthoDB" id="10249562at2759"/>
<comment type="catalytic activity">
    <reaction evidence="3">
        <text>pretRNA = a 3'-half-tRNA molecule with a 5'-OH end + a 5'-half-tRNA molecule with a 2',3'-cyclic phosphate end + an intron with a 2',3'-cyclic phosphate and a 5'-hydroxyl terminus.</text>
        <dbReference type="EC" id="4.6.1.16"/>
    </reaction>
</comment>
<evidence type="ECO:0000259" key="5">
    <source>
        <dbReference type="Pfam" id="PF01974"/>
    </source>
</evidence>
<dbReference type="GO" id="GO:0005737">
    <property type="term" value="C:cytoplasm"/>
    <property type="evidence" value="ECO:0007669"/>
    <property type="project" value="TreeGrafter"/>
</dbReference>
<evidence type="ECO:0000313" key="6">
    <source>
        <dbReference type="EMBL" id="VDP71167.1"/>
    </source>
</evidence>
<dbReference type="InterPro" id="IPR006677">
    <property type="entry name" value="tRNA_intron_Endonuc_cat-like"/>
</dbReference>
<evidence type="ECO:0000256" key="3">
    <source>
        <dbReference type="ARBA" id="ARBA00034031"/>
    </source>
</evidence>
<dbReference type="PANTHER" id="PTHR21227:SF0">
    <property type="entry name" value="TRNA-SPLICING ENDONUCLEASE SUBUNIT SEN2"/>
    <property type="match status" value="1"/>
</dbReference>
<accession>A0A3P8F525</accession>
<dbReference type="Proteomes" id="UP000272942">
    <property type="component" value="Unassembled WGS sequence"/>
</dbReference>
<evidence type="ECO:0000256" key="4">
    <source>
        <dbReference type="SAM" id="MobiDB-lite"/>
    </source>
</evidence>
<protein>
    <recommendedName>
        <fullName evidence="2">tRNA-intron lyase</fullName>
        <ecNumber evidence="2">4.6.1.16</ecNumber>
    </recommendedName>
</protein>
<dbReference type="GO" id="GO:0003676">
    <property type="term" value="F:nucleic acid binding"/>
    <property type="evidence" value="ECO:0007669"/>
    <property type="project" value="InterPro"/>
</dbReference>
<dbReference type="GO" id="GO:0000214">
    <property type="term" value="C:tRNA-intron endonuclease complex"/>
    <property type="evidence" value="ECO:0007669"/>
    <property type="project" value="TreeGrafter"/>
</dbReference>
<dbReference type="Pfam" id="PF01974">
    <property type="entry name" value="tRNA_int_endo"/>
    <property type="match status" value="1"/>
</dbReference>
<comment type="similarity">
    <text evidence="1">Belongs to the tRNA-intron endonuclease family.</text>
</comment>
<dbReference type="InterPro" id="IPR006676">
    <property type="entry name" value="tRNA_splic"/>
</dbReference>
<sequence length="279" mass="31209">MGRPKLISGTGTRIKPPTGPLFPIRLKEDEEHSSGFCPEIGNRLLEAQLVVSGRARVIKLDQISLLRNRGYYGYLPSEERLFVHQFDMDKMAADTDDEEIGNQTEPFMMTMTEDRRESVTSDGKSELFLTGEEILFLSHTLGCLDILLPPDPNASTPTDVTYPLRLWFYLCSGNLSARALEPHVARTENEQFRSAEQDLLRRYAAYLYYRARGWIVRPGLALGGVHFLLYAQSPSHRHAAFAVLVDPATAPDTKGEQVTCAEMAAHVRVVHSVGKSAIM</sequence>
<reference evidence="6 7" key="1">
    <citation type="submission" date="2018-11" db="EMBL/GenBank/DDBJ databases">
        <authorList>
            <consortium name="Pathogen Informatics"/>
        </authorList>
    </citation>
    <scope>NUCLEOTIDE SEQUENCE [LARGE SCALE GENOMIC DNA]</scope>
    <source>
        <strain evidence="6 7">Egypt</strain>
    </source>
</reference>
<organism evidence="6 7">
    <name type="scientific">Echinostoma caproni</name>
    <dbReference type="NCBI Taxonomy" id="27848"/>
    <lineage>
        <taxon>Eukaryota</taxon>
        <taxon>Metazoa</taxon>
        <taxon>Spiralia</taxon>
        <taxon>Lophotrochozoa</taxon>
        <taxon>Platyhelminthes</taxon>
        <taxon>Trematoda</taxon>
        <taxon>Digenea</taxon>
        <taxon>Plagiorchiida</taxon>
        <taxon>Echinostomata</taxon>
        <taxon>Echinostomatoidea</taxon>
        <taxon>Echinostomatidae</taxon>
        <taxon>Echinostoma</taxon>
    </lineage>
</organism>
<evidence type="ECO:0000256" key="1">
    <source>
        <dbReference type="ARBA" id="ARBA00008078"/>
    </source>
</evidence>
<dbReference type="EC" id="4.6.1.16" evidence="2"/>
<evidence type="ECO:0000256" key="2">
    <source>
        <dbReference type="ARBA" id="ARBA00012573"/>
    </source>
</evidence>
<gene>
    <name evidence="6" type="ORF">ECPE_LOCUS3959</name>
</gene>
<feature type="region of interest" description="Disordered" evidence="4">
    <location>
        <begin position="1"/>
        <end position="20"/>
    </location>
</feature>
<dbReference type="InterPro" id="IPR036167">
    <property type="entry name" value="tRNA_intron_Endo_cat-like_sf"/>
</dbReference>
<dbReference type="InterPro" id="IPR011856">
    <property type="entry name" value="tRNA_endonuc-like_dom_sf"/>
</dbReference>